<organism evidence="4 5">
    <name type="scientific">Blautia wexlerae</name>
    <dbReference type="NCBI Taxonomy" id="418240"/>
    <lineage>
        <taxon>Bacteria</taxon>
        <taxon>Bacillati</taxon>
        <taxon>Bacillota</taxon>
        <taxon>Clostridia</taxon>
        <taxon>Lachnospirales</taxon>
        <taxon>Lachnospiraceae</taxon>
        <taxon>Blautia</taxon>
    </lineage>
</organism>
<dbReference type="Pfam" id="PF13556">
    <property type="entry name" value="HTH_30"/>
    <property type="match status" value="1"/>
</dbReference>
<comment type="caution">
    <text evidence="4">The sequence shown here is derived from an EMBL/GenBank/DDBJ whole genome shotgun (WGS) entry which is preliminary data.</text>
</comment>
<evidence type="ECO:0000313" key="4">
    <source>
        <dbReference type="EMBL" id="MZL32703.1"/>
    </source>
</evidence>
<dbReference type="PANTHER" id="PTHR33744:SF15">
    <property type="entry name" value="CARBOHYDRATE DIACID REGULATOR"/>
    <property type="match status" value="1"/>
</dbReference>
<dbReference type="Proteomes" id="UP000477285">
    <property type="component" value="Unassembled WGS sequence"/>
</dbReference>
<dbReference type="InterPro" id="IPR042070">
    <property type="entry name" value="PucR_C-HTH_sf"/>
</dbReference>
<evidence type="ECO:0000313" key="5">
    <source>
        <dbReference type="Proteomes" id="UP000477285"/>
    </source>
</evidence>
<dbReference type="InterPro" id="IPR051448">
    <property type="entry name" value="CdaR-like_regulators"/>
</dbReference>
<dbReference type="InterPro" id="IPR025736">
    <property type="entry name" value="PucR_C-HTH_dom"/>
</dbReference>
<dbReference type="AlphaFoldDB" id="A0A6L8T0Q1"/>
<dbReference type="Gene3D" id="1.10.10.2840">
    <property type="entry name" value="PucR C-terminal helix-turn-helix domain"/>
    <property type="match status" value="1"/>
</dbReference>
<dbReference type="PANTHER" id="PTHR33744">
    <property type="entry name" value="CARBOHYDRATE DIACID REGULATOR"/>
    <property type="match status" value="1"/>
</dbReference>
<dbReference type="InterPro" id="IPR041522">
    <property type="entry name" value="CdaR_GGDEF"/>
</dbReference>
<comment type="similarity">
    <text evidence="1">Belongs to the CdaR family.</text>
</comment>
<dbReference type="Pfam" id="PF17853">
    <property type="entry name" value="GGDEF_2"/>
    <property type="match status" value="1"/>
</dbReference>
<reference evidence="4 5" key="1">
    <citation type="journal article" date="2019" name="Nat. Med.">
        <title>A library of human gut bacterial isolates paired with longitudinal multiomics data enables mechanistic microbiome research.</title>
        <authorList>
            <person name="Poyet M."/>
            <person name="Groussin M."/>
            <person name="Gibbons S.M."/>
            <person name="Avila-Pacheco J."/>
            <person name="Jiang X."/>
            <person name="Kearney S.M."/>
            <person name="Perrotta A.R."/>
            <person name="Berdy B."/>
            <person name="Zhao S."/>
            <person name="Lieberman T.D."/>
            <person name="Swanson P.K."/>
            <person name="Smith M."/>
            <person name="Roesemann S."/>
            <person name="Alexander J.E."/>
            <person name="Rich S.A."/>
            <person name="Livny J."/>
            <person name="Vlamakis H."/>
            <person name="Clish C."/>
            <person name="Bullock K."/>
            <person name="Deik A."/>
            <person name="Scott J."/>
            <person name="Pierce K.A."/>
            <person name="Xavier R.J."/>
            <person name="Alm E.J."/>
        </authorList>
    </citation>
    <scope>NUCLEOTIDE SEQUENCE [LARGE SCALE GENOMIC DNA]</scope>
    <source>
        <strain evidence="4 5">BIOML-A1</strain>
    </source>
</reference>
<name>A0A6L8T0Q1_9FIRM</name>
<gene>
    <name evidence="4" type="ORF">GT728_05650</name>
</gene>
<proteinExistence type="inferred from homology"/>
<feature type="domain" description="CdaR GGDEF-like" evidence="3">
    <location>
        <begin position="293"/>
        <end position="408"/>
    </location>
</feature>
<dbReference type="EMBL" id="WWVQ01000009">
    <property type="protein sequence ID" value="MZL32703.1"/>
    <property type="molecule type" value="Genomic_DNA"/>
</dbReference>
<feature type="domain" description="PucR C-terminal helix-turn-helix" evidence="2">
    <location>
        <begin position="461"/>
        <end position="518"/>
    </location>
</feature>
<evidence type="ECO:0000256" key="1">
    <source>
        <dbReference type="ARBA" id="ARBA00006754"/>
    </source>
</evidence>
<evidence type="ECO:0000259" key="3">
    <source>
        <dbReference type="Pfam" id="PF17853"/>
    </source>
</evidence>
<protein>
    <submittedName>
        <fullName evidence="4">PucR family transcriptional regulator</fullName>
    </submittedName>
</protein>
<evidence type="ECO:0000259" key="2">
    <source>
        <dbReference type="Pfam" id="PF13556"/>
    </source>
</evidence>
<accession>A0A6L8T0Q1</accession>
<sequence>MLQLCDRRIVDLQLSSVYLYEKIKEKYEITERGTLSGSDGYLRPFLCYEKKETFRQGHVYVVQRYDKEWESAVLTAENILWVFCGREEIDAASEELQQIPYIHIALDSLEEIAEFMNDVQEIFDAADEWERKIHDLMLEHAGMDRLLQVTSEFLQNPMSVTGLDFTFVAEAGSEYLPPRARLYTDDGLNMEYVNALLQNEAYRDMADTHEYVMFPAYISGCRSMNRNLFVDGKATHRLVLTECRSEITLRVICVLDILVEKLEYLLAHEAEEEDPDRDMEQIFVRILSDRTADYMQVSRELSELGWSGNHEYMCLILQITYLNQQNLSTKAICRYIKKKFEDSVSFLYQDEIVAFFDLTRLGKSQEEVAGKLVYFIRDTYLKAGYSRVMTGHMNLRRQYVQAKTALDVGSRKKPYLWIHYFGQVALTYILEQATRRLPGTMICHEGLLELKKHDEENQTQYMETLRVYLEQHLSATQAARELFIHRSTFLYRLDRIKEILQSELDDPEEIFYLELSFRLLEQEQEKE</sequence>